<evidence type="ECO:0000256" key="2">
    <source>
        <dbReference type="ARBA" id="ARBA00022801"/>
    </source>
</evidence>
<dbReference type="Proteomes" id="UP000755585">
    <property type="component" value="Unassembled WGS sequence"/>
</dbReference>
<proteinExistence type="inferred from homology"/>
<protein>
    <submittedName>
        <fullName evidence="4">Arylsulfatase A-like enzyme</fullName>
    </submittedName>
</protein>
<sequence>MSPVSRQHPNIVLVMTDDQGAWALGASGNREIITPHLDQLAAEGTRFDRFFCASPVCSPARASLYTGLMPSAHGVHDWISDRHVGPRGQNFLDGLELVTDVLAKHGYRCGLAGKWHLGANDVPRPGFVHWFSHQSGGGVYTNAPVVRDGALVEQPGYVTDAFTADACAFIRREAGRDRNAPFFLALNYTAPHSPWKDQHPRRLTELYDDCRFETAPQAPQHPWARVTALGTPAEGESDLRAALVGYYASITGVDEGVGRVLAELDRLGIRDDTLVVFTSDNGFSCGQHGFWGKGNGTNPQNLYESSILVPFIVNQPGRVPAGRTVRALVSAYDVKATLLEYAGIDHPGDPRSPGRSFVDLIEGSDSGAERERVVVADEYGGTRMIRTEQWKYVRRFPLGPDELYDLAADPWERHNLVGDPSQARRVTQLAEELALWFAKHTDPLHDARAASVTGWGQVEYDHVPGAFNQGPTDRVTP</sequence>
<organism evidence="4 5">
    <name type="scientific">Kribbella aluminosa</name>
    <dbReference type="NCBI Taxonomy" id="416017"/>
    <lineage>
        <taxon>Bacteria</taxon>
        <taxon>Bacillati</taxon>
        <taxon>Actinomycetota</taxon>
        <taxon>Actinomycetes</taxon>
        <taxon>Propionibacteriales</taxon>
        <taxon>Kribbellaceae</taxon>
        <taxon>Kribbella</taxon>
    </lineage>
</organism>
<accession>A0ABS4UWW9</accession>
<gene>
    <name evidence="4" type="ORF">JOF29_007240</name>
</gene>
<feature type="domain" description="Sulfatase N-terminal" evidence="3">
    <location>
        <begin position="9"/>
        <end position="344"/>
    </location>
</feature>
<comment type="similarity">
    <text evidence="1">Belongs to the sulfatase family.</text>
</comment>
<evidence type="ECO:0000256" key="1">
    <source>
        <dbReference type="ARBA" id="ARBA00008779"/>
    </source>
</evidence>
<keyword evidence="5" id="KW-1185">Reference proteome</keyword>
<dbReference type="PANTHER" id="PTHR42693">
    <property type="entry name" value="ARYLSULFATASE FAMILY MEMBER"/>
    <property type="match status" value="1"/>
</dbReference>
<evidence type="ECO:0000259" key="3">
    <source>
        <dbReference type="Pfam" id="PF00884"/>
    </source>
</evidence>
<evidence type="ECO:0000313" key="4">
    <source>
        <dbReference type="EMBL" id="MBP2356130.1"/>
    </source>
</evidence>
<dbReference type="CDD" id="cd16149">
    <property type="entry name" value="sulfatase_like"/>
    <property type="match status" value="1"/>
</dbReference>
<reference evidence="4 5" key="1">
    <citation type="submission" date="2021-03" db="EMBL/GenBank/DDBJ databases">
        <title>Sequencing the genomes of 1000 actinobacteria strains.</title>
        <authorList>
            <person name="Klenk H.-P."/>
        </authorList>
    </citation>
    <scope>NUCLEOTIDE SEQUENCE [LARGE SCALE GENOMIC DNA]</scope>
    <source>
        <strain evidence="4 5">DSM 18824</strain>
    </source>
</reference>
<dbReference type="InterPro" id="IPR000917">
    <property type="entry name" value="Sulfatase_N"/>
</dbReference>
<dbReference type="InterPro" id="IPR017850">
    <property type="entry name" value="Alkaline_phosphatase_core_sf"/>
</dbReference>
<dbReference type="SUPFAM" id="SSF53649">
    <property type="entry name" value="Alkaline phosphatase-like"/>
    <property type="match status" value="1"/>
</dbReference>
<name>A0ABS4UWW9_9ACTN</name>
<dbReference type="Gene3D" id="3.40.720.10">
    <property type="entry name" value="Alkaline Phosphatase, subunit A"/>
    <property type="match status" value="1"/>
</dbReference>
<evidence type="ECO:0000313" key="5">
    <source>
        <dbReference type="Proteomes" id="UP000755585"/>
    </source>
</evidence>
<dbReference type="RefSeq" id="WP_209698693.1">
    <property type="nucleotide sequence ID" value="NZ_BAAAVU010000023.1"/>
</dbReference>
<comment type="caution">
    <text evidence="4">The sequence shown here is derived from an EMBL/GenBank/DDBJ whole genome shotgun (WGS) entry which is preliminary data.</text>
</comment>
<dbReference type="EMBL" id="JAGINT010000002">
    <property type="protein sequence ID" value="MBP2356130.1"/>
    <property type="molecule type" value="Genomic_DNA"/>
</dbReference>
<dbReference type="InterPro" id="IPR050738">
    <property type="entry name" value="Sulfatase"/>
</dbReference>
<dbReference type="PANTHER" id="PTHR42693:SF53">
    <property type="entry name" value="ENDO-4-O-SULFATASE"/>
    <property type="match status" value="1"/>
</dbReference>
<keyword evidence="2" id="KW-0378">Hydrolase</keyword>
<dbReference type="Pfam" id="PF00884">
    <property type="entry name" value="Sulfatase"/>
    <property type="match status" value="1"/>
</dbReference>